<dbReference type="PROSITE" id="PS51194">
    <property type="entry name" value="HELICASE_CTER"/>
    <property type="match status" value="1"/>
</dbReference>
<dbReference type="Pfam" id="PF22982">
    <property type="entry name" value="WHD_HRQ1"/>
    <property type="match status" value="1"/>
</dbReference>
<dbReference type="GO" id="GO:0005634">
    <property type="term" value="C:nucleus"/>
    <property type="evidence" value="ECO:0007669"/>
    <property type="project" value="TreeGrafter"/>
</dbReference>
<dbReference type="InterPro" id="IPR018973">
    <property type="entry name" value="MZB"/>
</dbReference>
<sequence>MDTAQIARLRTVLKSLATLCVFIAHKRQEGDGDGGGGAGELVEFAPIARAIGQSTRHEPTAEDLAAISGLLGGGALELAWKDGQLHFRLHHAAAAAAAHGGAKGRKRQRVAGDPVRQITALVDRFSAGVERVAQQQAREQRAAGEILAELAAGRLPEREDAGDAALDADQFLAGLRAAPFYRGQIVEGATQRTARAEARFAAPESAVDERVWAGLRARGVRALYRHQAEAVDHILRGRSVVVSTAPGSGKSACYQVAMLHMLARDPGARFLVVVPTKALAQDQAAALGALLGATPGLESAGAEALDGDTPAAERRRIRGSAAVVVTNPDTLHQAMLPNRGAWGAFWARLRLVVVDELHVYQGRFGQHVALVLARLRRLAAPQFVACSGTSADAAAHMRAVTGAAGAAEVVADGAPRGPRTVVLWDAQAGGGQGAPGDAALIAARMVRCGLRAIAFCRQRQACELLLREIRAALGAHPLRDAVASYRGGYTPAERRDIERRLFGGELRLVVATSALELGVDVGSLDAVLMAGVPRSAASLWQQAGRAGRRRQPALAIVVAAGAALDRAVVADPAGMLCAALPPARVAAERPVVRAHLHCAAFEEPLAAGDPLAAALGLDAAGLAAHGLAWDAASARWCCAMAYKPWPPLRVPIRAAPRALPWAVVACPAYRLLEELGPAHAALALYEGAVLLHRGHAYSVDRVDPDNALALVSRASVSWHTAPRLRRTAAPAGPPGRAVSLAPGLTLCQGAVDVTVSVSGYRRIDSQTKRVVETVERRSPPISTTAGGLWIEHGGSPDPGSVHGAQHALAAAVAAATAADVAAECAGVPRRLLVYEAAAATAAAVGEESPILRAPGPVLRAALRRIAACPCDEGCAACVRSTRCDRGQPASKAGARALLQGICDAISG</sequence>
<dbReference type="GO" id="GO:0043138">
    <property type="term" value="F:3'-5' DNA helicase activity"/>
    <property type="evidence" value="ECO:0007669"/>
    <property type="project" value="TreeGrafter"/>
</dbReference>
<keyword evidence="5" id="KW-0347">Helicase</keyword>
<feature type="domain" description="Helicase ATP-binding" evidence="3">
    <location>
        <begin position="231"/>
        <end position="389"/>
    </location>
</feature>
<proteinExistence type="predicted"/>
<dbReference type="PANTHER" id="PTHR47957:SF3">
    <property type="entry name" value="ATP-DEPENDENT HELICASE HRQ1"/>
    <property type="match status" value="1"/>
</dbReference>
<dbReference type="GO" id="GO:0005524">
    <property type="term" value="F:ATP binding"/>
    <property type="evidence" value="ECO:0007669"/>
    <property type="project" value="UniProtKB-KW"/>
</dbReference>
<dbReference type="OrthoDB" id="18781at2759"/>
<dbReference type="GO" id="GO:0003676">
    <property type="term" value="F:nucleic acid binding"/>
    <property type="evidence" value="ECO:0007669"/>
    <property type="project" value="InterPro"/>
</dbReference>
<name>A0A9W8LF89_9FUNG</name>
<dbReference type="InterPro" id="IPR014001">
    <property type="entry name" value="Helicase_ATP-bd"/>
</dbReference>
<organism evidence="5 6">
    <name type="scientific">Coemansia javaensis</name>
    <dbReference type="NCBI Taxonomy" id="2761396"/>
    <lineage>
        <taxon>Eukaryota</taxon>
        <taxon>Fungi</taxon>
        <taxon>Fungi incertae sedis</taxon>
        <taxon>Zoopagomycota</taxon>
        <taxon>Kickxellomycotina</taxon>
        <taxon>Kickxellomycetes</taxon>
        <taxon>Kickxellales</taxon>
        <taxon>Kickxellaceae</taxon>
        <taxon>Coemansia</taxon>
    </lineage>
</organism>
<evidence type="ECO:0000259" key="3">
    <source>
        <dbReference type="PROSITE" id="PS51192"/>
    </source>
</evidence>
<dbReference type="Gene3D" id="3.40.50.300">
    <property type="entry name" value="P-loop containing nucleotide triphosphate hydrolases"/>
    <property type="match status" value="2"/>
</dbReference>
<dbReference type="InterPro" id="IPR055227">
    <property type="entry name" value="HRQ1_WHD"/>
</dbReference>
<dbReference type="PANTHER" id="PTHR47957">
    <property type="entry name" value="ATP-DEPENDENT HELICASE HRQ1"/>
    <property type="match status" value="1"/>
</dbReference>
<keyword evidence="6" id="KW-1185">Reference proteome</keyword>
<evidence type="ECO:0000256" key="2">
    <source>
        <dbReference type="ARBA" id="ARBA00022840"/>
    </source>
</evidence>
<reference evidence="5" key="1">
    <citation type="submission" date="2022-07" db="EMBL/GenBank/DDBJ databases">
        <title>Phylogenomic reconstructions and comparative analyses of Kickxellomycotina fungi.</title>
        <authorList>
            <person name="Reynolds N.K."/>
            <person name="Stajich J.E."/>
            <person name="Barry K."/>
            <person name="Grigoriev I.V."/>
            <person name="Crous P."/>
            <person name="Smith M.E."/>
        </authorList>
    </citation>
    <scope>NUCLEOTIDE SEQUENCE</scope>
    <source>
        <strain evidence="5">NBRC 105414</strain>
    </source>
</reference>
<dbReference type="SMART" id="SM00487">
    <property type="entry name" value="DEXDc"/>
    <property type="match status" value="1"/>
</dbReference>
<dbReference type="EMBL" id="JANBUL010000293">
    <property type="protein sequence ID" value="KAJ2777419.1"/>
    <property type="molecule type" value="Genomic_DNA"/>
</dbReference>
<dbReference type="SMART" id="SM00490">
    <property type="entry name" value="HELICc"/>
    <property type="match status" value="1"/>
</dbReference>
<evidence type="ECO:0000259" key="4">
    <source>
        <dbReference type="PROSITE" id="PS51194"/>
    </source>
</evidence>
<evidence type="ECO:0000313" key="5">
    <source>
        <dbReference type="EMBL" id="KAJ2777419.1"/>
    </source>
</evidence>
<dbReference type="AlphaFoldDB" id="A0A9W8LF89"/>
<keyword evidence="2" id="KW-0067">ATP-binding</keyword>
<evidence type="ECO:0000313" key="6">
    <source>
        <dbReference type="Proteomes" id="UP001140217"/>
    </source>
</evidence>
<dbReference type="Pfam" id="PF09369">
    <property type="entry name" value="MZB"/>
    <property type="match status" value="1"/>
</dbReference>
<dbReference type="GO" id="GO:0006289">
    <property type="term" value="P:nucleotide-excision repair"/>
    <property type="evidence" value="ECO:0007669"/>
    <property type="project" value="TreeGrafter"/>
</dbReference>
<evidence type="ECO:0000256" key="1">
    <source>
        <dbReference type="ARBA" id="ARBA00022741"/>
    </source>
</evidence>
<dbReference type="InterPro" id="IPR011545">
    <property type="entry name" value="DEAD/DEAH_box_helicase_dom"/>
</dbReference>
<dbReference type="SUPFAM" id="SSF52540">
    <property type="entry name" value="P-loop containing nucleoside triphosphate hydrolases"/>
    <property type="match status" value="1"/>
</dbReference>
<feature type="domain" description="Helicase C-terminal" evidence="4">
    <location>
        <begin position="440"/>
        <end position="588"/>
    </location>
</feature>
<accession>A0A9W8LF89</accession>
<dbReference type="Pfam" id="PF00270">
    <property type="entry name" value="DEAD"/>
    <property type="match status" value="1"/>
</dbReference>
<dbReference type="Proteomes" id="UP001140217">
    <property type="component" value="Unassembled WGS sequence"/>
</dbReference>
<keyword evidence="5" id="KW-0378">Hydrolase</keyword>
<dbReference type="GO" id="GO:0036297">
    <property type="term" value="P:interstrand cross-link repair"/>
    <property type="evidence" value="ECO:0007669"/>
    <property type="project" value="TreeGrafter"/>
</dbReference>
<dbReference type="Pfam" id="PF00271">
    <property type="entry name" value="Helicase_C"/>
    <property type="match status" value="1"/>
</dbReference>
<dbReference type="CDD" id="cd18797">
    <property type="entry name" value="SF2_C_Hrq"/>
    <property type="match status" value="1"/>
</dbReference>
<dbReference type="PROSITE" id="PS51192">
    <property type="entry name" value="HELICASE_ATP_BIND_1"/>
    <property type="match status" value="1"/>
</dbReference>
<protein>
    <submittedName>
        <fullName evidence="5">ATP-dependent 3'-5' DNA helicase</fullName>
    </submittedName>
</protein>
<keyword evidence="1" id="KW-0547">Nucleotide-binding</keyword>
<gene>
    <name evidence="5" type="primary">HRQ1</name>
    <name evidence="5" type="ORF">H4R18_005162</name>
</gene>
<dbReference type="InterPro" id="IPR001650">
    <property type="entry name" value="Helicase_C-like"/>
</dbReference>
<dbReference type="InterPro" id="IPR027417">
    <property type="entry name" value="P-loop_NTPase"/>
</dbReference>
<comment type="caution">
    <text evidence="5">The sequence shown here is derived from an EMBL/GenBank/DDBJ whole genome shotgun (WGS) entry which is preliminary data.</text>
</comment>